<evidence type="ECO:0000256" key="9">
    <source>
        <dbReference type="ARBA" id="ARBA00023286"/>
    </source>
</evidence>
<evidence type="ECO:0000256" key="3">
    <source>
        <dbReference type="ARBA" id="ARBA00022692"/>
    </source>
</evidence>
<evidence type="ECO:0000256" key="7">
    <source>
        <dbReference type="ARBA" id="ARBA00023170"/>
    </source>
</evidence>
<dbReference type="Pfam" id="PF01094">
    <property type="entry name" value="ANF_receptor"/>
    <property type="match status" value="1"/>
</dbReference>
<dbReference type="InterPro" id="IPR028082">
    <property type="entry name" value="Peripla_BP_I"/>
</dbReference>
<dbReference type="CDD" id="cd19990">
    <property type="entry name" value="PBP1_GABAb_receptor_plant"/>
    <property type="match status" value="1"/>
</dbReference>
<evidence type="ECO:0000256" key="5">
    <source>
        <dbReference type="ARBA" id="ARBA00023065"/>
    </source>
</evidence>
<sequence>MVEISLLLSWSSLKQESSSPNTAKDLRPLDRPRDLEVWVLYFLKVLPSPQDISEAFLRLSEDETIPNLERNGLKDPQSVRILIKDCGGNAAPRDESVWDRTRRFAIYFNNEKLGVSERSDQKREADSEECITVGEVGVCRFISPSHPQASPSVEIEIPEIFVGRLAIHLNTLSLPKSFIPMFTAKFFILLFLFSLLSNGNSAAAGDDEDFKQVNIGAIIDADSRMGKDEKIAMEIAIQDFNISSNYHVLVLHVHDSGGDLLKAASSANNFIEEQNVEAIIGMETWQEAALVAQAGNRVQIPVLSFSTSFITPSQTSARWPYLLRMANNDLHQMRCVAAIVRSYGWRKVVAIYEDNAYGGSSGSLTLLSDALQDVGSEIEYWSAVPLFSSLSNPESTIKEEVEKMRSRQSRVFIVLRASSELVFSLFAEAKQMDLMGKDSVWITMDSITSMFDTYNSSFMSTMEGVIGIKTYFSETSQSFKAFSTKFRKSFRLEYPEEEKFEPGLDALRAYDTISTIAKALVELTNNSTSKTLFQNILMCNFSGLSGRIQFEDGQISHYPVYRIVNVLRKSYIDLKFWSSKFGFSNSEDGENDGNGGTLKVLGSVVNWPGGLLERAPRGWVVPNVAKPMNVGIPGRTVFEKFVKVNEGEDPTGFCIDIFKEAVRLLNYDLPHVFHPFNGTYHDLVDRVYLKEFDAVVGDITILANRSKYVEFTQPYAESGLSLVVTVESDESQKAWLFMKPFTKTMWLVTGAIFVYTMFVVWFLEHRSNLNFRGSWKSQVGTTLWFTFSTLFFAHREPVQSNFTRMVIVVWLFVVFVVTSSYTASLTSMLTVQRLEPTVTDINYLRTSNSKVGCDGDSFVRRYLEDVLLFHPNNIINITSEYFYRDELKSGNITAAFLELPYQKVFLSKYCNGFKAIGPTYRFGGLGFVFPKGSPIAADISEAFLKLSEDGTVKTLEKKWFKGSSECSNSDSAITNKSLSLQNFWALFVITGGTSTIVFLVYLIHLFKKFRRHQGDNETPRYETVWDRTKRLAVYFNKGKLDVSARSDQTRQADIKEWITTVSEEDTSRHNTPGHPQVSSPVELEMAETFVARLGTKMPVLSIASFPSWDRRGNGHGFTLLDQQHPSST</sequence>
<keyword evidence="3 11" id="KW-0812">Transmembrane</keyword>
<feature type="transmembrane region" description="Helical" evidence="11">
    <location>
        <begin position="983"/>
        <end position="1003"/>
    </location>
</feature>
<dbReference type="SUPFAM" id="SSF53822">
    <property type="entry name" value="Periplasmic binding protein-like I"/>
    <property type="match status" value="1"/>
</dbReference>
<evidence type="ECO:0000259" key="12">
    <source>
        <dbReference type="SMART" id="SM00079"/>
    </source>
</evidence>
<keyword evidence="14" id="KW-1185">Reference proteome</keyword>
<dbReference type="FunFam" id="1.10.287.70:FF:000172">
    <property type="entry name" value="Glutamate receptor"/>
    <property type="match status" value="1"/>
</dbReference>
<dbReference type="Gene3D" id="1.10.287.70">
    <property type="match status" value="1"/>
</dbReference>
<dbReference type="PANTHER" id="PTHR18966">
    <property type="entry name" value="IONOTROPIC GLUTAMATE RECEPTOR"/>
    <property type="match status" value="1"/>
</dbReference>
<evidence type="ECO:0000313" key="14">
    <source>
        <dbReference type="Proteomes" id="UP000541444"/>
    </source>
</evidence>
<keyword evidence="2" id="KW-0813">Transport</keyword>
<evidence type="ECO:0000256" key="8">
    <source>
        <dbReference type="ARBA" id="ARBA00023180"/>
    </source>
</evidence>
<accession>A0A7J7PCJ1</accession>
<feature type="transmembrane region" description="Helical" evidence="11">
    <location>
        <begin position="745"/>
        <end position="763"/>
    </location>
</feature>
<evidence type="ECO:0000256" key="6">
    <source>
        <dbReference type="ARBA" id="ARBA00023136"/>
    </source>
</evidence>
<feature type="domain" description="Ionotropic glutamate receptor C-terminal" evidence="12">
    <location>
        <begin position="629"/>
        <end position="962"/>
    </location>
</feature>
<dbReference type="InterPro" id="IPR044440">
    <property type="entry name" value="GABAb_receptor_plant_PBP1"/>
</dbReference>
<dbReference type="OrthoDB" id="5984008at2759"/>
<reference evidence="13 14" key="1">
    <citation type="journal article" date="2020" name="IScience">
        <title>Genome Sequencing of the Endangered Kingdonia uniflora (Circaeasteraceae, Ranunculales) Reveals Potential Mechanisms of Evolutionary Specialization.</title>
        <authorList>
            <person name="Sun Y."/>
            <person name="Deng T."/>
            <person name="Zhang A."/>
            <person name="Moore M.J."/>
            <person name="Landis J.B."/>
            <person name="Lin N."/>
            <person name="Zhang H."/>
            <person name="Zhang X."/>
            <person name="Huang J."/>
            <person name="Zhang X."/>
            <person name="Sun H."/>
            <person name="Wang H."/>
        </authorList>
    </citation>
    <scope>NUCLEOTIDE SEQUENCE [LARGE SCALE GENOMIC DNA]</scope>
    <source>
        <strain evidence="13">TB1705</strain>
        <tissue evidence="13">Leaf</tissue>
    </source>
</reference>
<keyword evidence="8" id="KW-0325">Glycoprotein</keyword>
<dbReference type="AlphaFoldDB" id="A0A7J7PCJ1"/>
<dbReference type="EMBL" id="JACGCM010000002">
    <property type="protein sequence ID" value="KAF6177171.1"/>
    <property type="molecule type" value="Genomic_DNA"/>
</dbReference>
<evidence type="ECO:0000256" key="11">
    <source>
        <dbReference type="SAM" id="Phobius"/>
    </source>
</evidence>
<organism evidence="13 14">
    <name type="scientific">Kingdonia uniflora</name>
    <dbReference type="NCBI Taxonomy" id="39325"/>
    <lineage>
        <taxon>Eukaryota</taxon>
        <taxon>Viridiplantae</taxon>
        <taxon>Streptophyta</taxon>
        <taxon>Embryophyta</taxon>
        <taxon>Tracheophyta</taxon>
        <taxon>Spermatophyta</taxon>
        <taxon>Magnoliopsida</taxon>
        <taxon>Ranunculales</taxon>
        <taxon>Circaeasteraceae</taxon>
        <taxon>Kingdonia</taxon>
    </lineage>
</organism>
<feature type="transmembrane region" description="Helical" evidence="11">
    <location>
        <begin position="805"/>
        <end position="823"/>
    </location>
</feature>
<dbReference type="Proteomes" id="UP000541444">
    <property type="component" value="Unassembled WGS sequence"/>
</dbReference>
<comment type="caution">
    <text evidence="13">The sequence shown here is derived from an EMBL/GenBank/DDBJ whole genome shotgun (WGS) entry which is preliminary data.</text>
</comment>
<protein>
    <recommendedName>
        <fullName evidence="12">Ionotropic glutamate receptor C-terminal domain-containing protein</fullName>
    </recommendedName>
</protein>
<dbReference type="InterPro" id="IPR001320">
    <property type="entry name" value="Iontro_rcpt_C"/>
</dbReference>
<evidence type="ECO:0000313" key="13">
    <source>
        <dbReference type="EMBL" id="KAF6177171.1"/>
    </source>
</evidence>
<dbReference type="Gene3D" id="3.40.190.10">
    <property type="entry name" value="Periplasmic binding protein-like II"/>
    <property type="match status" value="2"/>
</dbReference>
<dbReference type="InterPro" id="IPR001828">
    <property type="entry name" value="ANF_lig-bd_rcpt"/>
</dbReference>
<dbReference type="GO" id="GO:0016020">
    <property type="term" value="C:membrane"/>
    <property type="evidence" value="ECO:0007669"/>
    <property type="project" value="UniProtKB-SubCell"/>
</dbReference>
<comment type="subcellular location">
    <subcellularLocation>
        <location evidence="1">Membrane</location>
        <topology evidence="1">Multi-pass membrane protein</topology>
    </subcellularLocation>
</comment>
<keyword evidence="9" id="KW-1071">Ligand-gated ion channel</keyword>
<keyword evidence="6 11" id="KW-0472">Membrane</keyword>
<evidence type="ECO:0000256" key="2">
    <source>
        <dbReference type="ARBA" id="ARBA00022448"/>
    </source>
</evidence>
<evidence type="ECO:0000256" key="4">
    <source>
        <dbReference type="ARBA" id="ARBA00022989"/>
    </source>
</evidence>
<keyword evidence="10" id="KW-0407">Ion channel</keyword>
<dbReference type="CDD" id="cd13686">
    <property type="entry name" value="GluR_Plant"/>
    <property type="match status" value="1"/>
</dbReference>
<dbReference type="FunFam" id="3.40.190.10:FF:000054">
    <property type="entry name" value="Glutamate receptor"/>
    <property type="match status" value="1"/>
</dbReference>
<evidence type="ECO:0000256" key="1">
    <source>
        <dbReference type="ARBA" id="ARBA00004141"/>
    </source>
</evidence>
<dbReference type="InterPro" id="IPR015683">
    <property type="entry name" value="Ionotropic_Glu_rcpt"/>
</dbReference>
<evidence type="ECO:0000256" key="10">
    <source>
        <dbReference type="ARBA" id="ARBA00023303"/>
    </source>
</evidence>
<dbReference type="Pfam" id="PF00060">
    <property type="entry name" value="Lig_chan"/>
    <property type="match status" value="1"/>
</dbReference>
<dbReference type="SMART" id="SM00079">
    <property type="entry name" value="PBPe"/>
    <property type="match status" value="1"/>
</dbReference>
<keyword evidence="5" id="KW-0406">Ion transport</keyword>
<proteinExistence type="predicted"/>
<dbReference type="SUPFAM" id="SSF53850">
    <property type="entry name" value="Periplasmic binding protein-like II"/>
    <property type="match status" value="1"/>
</dbReference>
<dbReference type="GO" id="GO:0015276">
    <property type="term" value="F:ligand-gated monoatomic ion channel activity"/>
    <property type="evidence" value="ECO:0007669"/>
    <property type="project" value="InterPro"/>
</dbReference>
<dbReference type="Gene3D" id="3.40.50.2300">
    <property type="match status" value="2"/>
</dbReference>
<keyword evidence="7" id="KW-0675">Receptor</keyword>
<keyword evidence="4 11" id="KW-1133">Transmembrane helix</keyword>
<dbReference type="FunFam" id="3.40.50.2300:FF:000188">
    <property type="entry name" value="Glutamate receptor"/>
    <property type="match status" value="1"/>
</dbReference>
<name>A0A7J7PCJ1_9MAGN</name>
<gene>
    <name evidence="13" type="ORF">GIB67_025508</name>
</gene>